<proteinExistence type="inferred from homology"/>
<keyword evidence="3 5" id="KW-1133">Transmembrane helix</keyword>
<evidence type="ECO:0000256" key="1">
    <source>
        <dbReference type="ARBA" id="ARBA00004141"/>
    </source>
</evidence>
<feature type="transmembrane region" description="Helical" evidence="5">
    <location>
        <begin position="185"/>
        <end position="205"/>
    </location>
</feature>
<sequence length="268" mass="29866">MGQPTPASPVQYSAPPPAYEETAPLVTNHDHDTSGADQTNEDVPDDFKYGTTVGQCDREVRFAFIRKVYAILTAQLLFTTVLGGVFMLNSSVQAWIMHHVWSMYVAVGASLVTLLVLMWKRRSYPLNFALLALFTLCEAATIGFVVSLYDSRLVLQALLLTLGIFVALTLFTLQSSYDFSRLGPVLGFALWGIILVGFIQIFFPFNRTFDLVMAIVTAVIFCGYIVYDTHAITHRLSPDEYIAAAVELYLDVINLFIALLRILSDSRE</sequence>
<keyword evidence="2 5" id="KW-0812">Transmembrane</keyword>
<evidence type="ECO:0000256" key="5">
    <source>
        <dbReference type="RuleBase" id="RU004379"/>
    </source>
</evidence>
<evidence type="ECO:0000256" key="3">
    <source>
        <dbReference type="ARBA" id="ARBA00022989"/>
    </source>
</evidence>
<dbReference type="PANTHER" id="PTHR23291">
    <property type="entry name" value="BAX INHIBITOR-RELATED"/>
    <property type="match status" value="1"/>
</dbReference>
<evidence type="ECO:0000256" key="4">
    <source>
        <dbReference type="ARBA" id="ARBA00023136"/>
    </source>
</evidence>
<accession>A0A9W8B445</accession>
<keyword evidence="8" id="KW-1185">Reference proteome</keyword>
<keyword evidence="4 5" id="KW-0472">Membrane</keyword>
<dbReference type="Pfam" id="PF01027">
    <property type="entry name" value="Bax1-I"/>
    <property type="match status" value="1"/>
</dbReference>
<dbReference type="InterPro" id="IPR006214">
    <property type="entry name" value="Bax_inhibitor_1-related"/>
</dbReference>
<feature type="transmembrane region" description="Helical" evidence="5">
    <location>
        <begin position="153"/>
        <end position="173"/>
    </location>
</feature>
<feature type="region of interest" description="Disordered" evidence="6">
    <location>
        <begin position="1"/>
        <end position="46"/>
    </location>
</feature>
<comment type="caution">
    <text evidence="7">The sequence shown here is derived from an EMBL/GenBank/DDBJ whole genome shotgun (WGS) entry which is preliminary data.</text>
</comment>
<feature type="transmembrane region" description="Helical" evidence="5">
    <location>
        <begin position="126"/>
        <end position="147"/>
    </location>
</feature>
<evidence type="ECO:0000313" key="7">
    <source>
        <dbReference type="EMBL" id="KAJ1974119.1"/>
    </source>
</evidence>
<dbReference type="GO" id="GO:0016020">
    <property type="term" value="C:membrane"/>
    <property type="evidence" value="ECO:0007669"/>
    <property type="project" value="UniProtKB-SubCell"/>
</dbReference>
<evidence type="ECO:0000256" key="2">
    <source>
        <dbReference type="ARBA" id="ARBA00022692"/>
    </source>
</evidence>
<dbReference type="OrthoDB" id="7933078at2759"/>
<evidence type="ECO:0000313" key="8">
    <source>
        <dbReference type="Proteomes" id="UP001151582"/>
    </source>
</evidence>
<reference evidence="7" key="1">
    <citation type="submission" date="2022-07" db="EMBL/GenBank/DDBJ databases">
        <title>Phylogenomic reconstructions and comparative analyses of Kickxellomycotina fungi.</title>
        <authorList>
            <person name="Reynolds N.K."/>
            <person name="Stajich J.E."/>
            <person name="Barry K."/>
            <person name="Grigoriev I.V."/>
            <person name="Crous P."/>
            <person name="Smith M.E."/>
        </authorList>
    </citation>
    <scope>NUCLEOTIDE SEQUENCE</scope>
    <source>
        <strain evidence="7">RSA 567</strain>
    </source>
</reference>
<evidence type="ECO:0000256" key="6">
    <source>
        <dbReference type="SAM" id="MobiDB-lite"/>
    </source>
</evidence>
<protein>
    <recommendedName>
        <fullName evidence="9">Inhibitor of apoptosis-promoting Bax1-domain-containing protein</fullName>
    </recommendedName>
</protein>
<dbReference type="AlphaFoldDB" id="A0A9W8B445"/>
<dbReference type="CDD" id="cd10429">
    <property type="entry name" value="GAAP_like"/>
    <property type="match status" value="1"/>
</dbReference>
<feature type="transmembrane region" description="Helical" evidence="5">
    <location>
        <begin position="68"/>
        <end position="88"/>
    </location>
</feature>
<comment type="subcellular location">
    <subcellularLocation>
        <location evidence="1">Membrane</location>
        <topology evidence="1">Multi-pass membrane protein</topology>
    </subcellularLocation>
</comment>
<comment type="similarity">
    <text evidence="5">Belongs to the BI1 family.</text>
</comment>
<dbReference type="PANTHER" id="PTHR23291:SF50">
    <property type="entry name" value="PROTEIN LIFEGUARD 4"/>
    <property type="match status" value="1"/>
</dbReference>
<dbReference type="Proteomes" id="UP001151582">
    <property type="component" value="Unassembled WGS sequence"/>
</dbReference>
<feature type="transmembrane region" description="Helical" evidence="5">
    <location>
        <begin position="211"/>
        <end position="229"/>
    </location>
</feature>
<dbReference type="EMBL" id="JANBQB010000700">
    <property type="protein sequence ID" value="KAJ1974119.1"/>
    <property type="molecule type" value="Genomic_DNA"/>
</dbReference>
<gene>
    <name evidence="7" type="ORF">H4R34_004835</name>
</gene>
<evidence type="ECO:0008006" key="9">
    <source>
        <dbReference type="Google" id="ProtNLM"/>
    </source>
</evidence>
<name>A0A9W8B445_9FUNG</name>
<organism evidence="7 8">
    <name type="scientific">Dimargaris verticillata</name>
    <dbReference type="NCBI Taxonomy" id="2761393"/>
    <lineage>
        <taxon>Eukaryota</taxon>
        <taxon>Fungi</taxon>
        <taxon>Fungi incertae sedis</taxon>
        <taxon>Zoopagomycota</taxon>
        <taxon>Kickxellomycotina</taxon>
        <taxon>Dimargaritomycetes</taxon>
        <taxon>Dimargaritales</taxon>
        <taxon>Dimargaritaceae</taxon>
        <taxon>Dimargaris</taxon>
    </lineage>
</organism>
<feature type="transmembrane region" description="Helical" evidence="5">
    <location>
        <begin position="100"/>
        <end position="119"/>
    </location>
</feature>